<proteinExistence type="predicted"/>
<dbReference type="Pfam" id="PF18742">
    <property type="entry name" value="DpnII-MboI"/>
    <property type="match status" value="1"/>
</dbReference>
<evidence type="ECO:0000313" key="1">
    <source>
        <dbReference type="EMBL" id="GHC61791.1"/>
    </source>
</evidence>
<name>A0A918WPE3_9BACT</name>
<dbReference type="EMBL" id="BMXI01000014">
    <property type="protein sequence ID" value="GHC61791.1"/>
    <property type="molecule type" value="Genomic_DNA"/>
</dbReference>
<gene>
    <name evidence="1" type="ORF">GCM10007100_31540</name>
</gene>
<dbReference type="AlphaFoldDB" id="A0A918WPE3"/>
<reference evidence="1" key="1">
    <citation type="journal article" date="2014" name="Int. J. Syst. Evol. Microbiol.">
        <title>Complete genome sequence of Corynebacterium casei LMG S-19264T (=DSM 44701T), isolated from a smear-ripened cheese.</title>
        <authorList>
            <consortium name="US DOE Joint Genome Institute (JGI-PGF)"/>
            <person name="Walter F."/>
            <person name="Albersmeier A."/>
            <person name="Kalinowski J."/>
            <person name="Ruckert C."/>
        </authorList>
    </citation>
    <scope>NUCLEOTIDE SEQUENCE</scope>
    <source>
        <strain evidence="1">KCTC 12988</strain>
    </source>
</reference>
<reference evidence="1" key="2">
    <citation type="submission" date="2020-09" db="EMBL/GenBank/DDBJ databases">
        <authorList>
            <person name="Sun Q."/>
            <person name="Kim S."/>
        </authorList>
    </citation>
    <scope>NUCLEOTIDE SEQUENCE</scope>
    <source>
        <strain evidence="1">KCTC 12988</strain>
    </source>
</reference>
<evidence type="ECO:0000313" key="2">
    <source>
        <dbReference type="Proteomes" id="UP000644507"/>
    </source>
</evidence>
<sequence>MANREHQGFIDGLNHGVGVLQAGLDELERKSFSEIYQSKDTGKESSQLIKIIGLAERKLRKVVRAVPTKEREVQDAFESLLVGAEIQYTREGPHIEYSSKNYIPDFSFDRIDLALEIKLCVRPGREKEMIAEINDDIMAYKTKFGNLGFVIYDVGLIRDTDKFADQFSRDDIFIAVIKH</sequence>
<dbReference type="Proteomes" id="UP000644507">
    <property type="component" value="Unassembled WGS sequence"/>
</dbReference>
<keyword evidence="2" id="KW-1185">Reference proteome</keyword>
<protein>
    <submittedName>
        <fullName evidence="1">Uncharacterized protein</fullName>
    </submittedName>
</protein>
<comment type="caution">
    <text evidence="1">The sequence shown here is derived from an EMBL/GenBank/DDBJ whole genome shotgun (WGS) entry which is preliminary data.</text>
</comment>
<accession>A0A918WPE3</accession>
<organism evidence="1 2">
    <name type="scientific">Roseibacillus persicicus</name>
    <dbReference type="NCBI Taxonomy" id="454148"/>
    <lineage>
        <taxon>Bacteria</taxon>
        <taxon>Pseudomonadati</taxon>
        <taxon>Verrucomicrobiota</taxon>
        <taxon>Verrucomicrobiia</taxon>
        <taxon>Verrucomicrobiales</taxon>
        <taxon>Verrucomicrobiaceae</taxon>
        <taxon>Roseibacillus</taxon>
    </lineage>
</organism>